<gene>
    <name evidence="1" type="ORF">SAMN04487948_1278</name>
</gene>
<proteinExistence type="predicted"/>
<reference evidence="2" key="1">
    <citation type="submission" date="2016-10" db="EMBL/GenBank/DDBJ databases">
        <authorList>
            <person name="Varghese N."/>
            <person name="Submissions S."/>
        </authorList>
    </citation>
    <scope>NUCLEOTIDE SEQUENCE [LARGE SCALE GENOMIC DNA]</scope>
    <source>
        <strain evidence="2">CGMCC 1.10121</strain>
    </source>
</reference>
<protein>
    <submittedName>
        <fullName evidence="1">Uncharacterized protein</fullName>
    </submittedName>
</protein>
<dbReference type="Proteomes" id="UP000199126">
    <property type="component" value="Unassembled WGS sequence"/>
</dbReference>
<evidence type="ECO:0000313" key="2">
    <source>
        <dbReference type="Proteomes" id="UP000199126"/>
    </source>
</evidence>
<sequence>MKLMLTLIGLVLTFLGGAVVLLPDMPQLYNLLHHVPPFCTVEKAEKRLYDQGEELTEGDVGFGKMVTTIMESSQPYDSTSEYGSFREYGADFSSSNGTVHVDFEECKVFRIEKQGDEFLSDSDFSVWMVPKKRMESLESVLDVDEGQDPVIRTEIPNGRFPEAVREYKRV</sequence>
<organism evidence="1 2">
    <name type="scientific">Halogranum amylolyticum</name>
    <dbReference type="NCBI Taxonomy" id="660520"/>
    <lineage>
        <taxon>Archaea</taxon>
        <taxon>Methanobacteriati</taxon>
        <taxon>Methanobacteriota</taxon>
        <taxon>Stenosarchaea group</taxon>
        <taxon>Halobacteria</taxon>
        <taxon>Halobacteriales</taxon>
        <taxon>Haloferacaceae</taxon>
    </lineage>
</organism>
<keyword evidence="2" id="KW-1185">Reference proteome</keyword>
<dbReference type="AlphaFoldDB" id="A0A1H8WC22"/>
<dbReference type="EMBL" id="FODV01000027">
    <property type="protein sequence ID" value="SEP25212.1"/>
    <property type="molecule type" value="Genomic_DNA"/>
</dbReference>
<accession>A0A1H8WC22</accession>
<evidence type="ECO:0000313" key="1">
    <source>
        <dbReference type="EMBL" id="SEP25212.1"/>
    </source>
</evidence>
<name>A0A1H8WC22_9EURY</name>